<geneLocation type="plasmid" evidence="1 2">
    <name>pUW774mp</name>
</geneLocation>
<accession>A0AA92K6S4</accession>
<evidence type="ECO:0000313" key="1">
    <source>
        <dbReference type="EMBL" id="QOK99461.1"/>
    </source>
</evidence>
<name>A0AA92K6S4_RALSL</name>
<dbReference type="InterPro" id="IPR047729">
    <property type="entry name" value="Sce7726-like"/>
</dbReference>
<sequence length="296" mass="32916">MLLDATLLSALSRLFSAGVFRELASKGRSPLFAELLTLTGLFGSKRTSRETVASAFDAAFACLRKAGIRDEYVYRAALTHNILLGRHSLNTASLLTEFRVGPCKADLAILNGTSTVYEIKSDRDSLARLANQVENYQKVFAKVYVIAGDAHVDEIMGTTPEEVGVLTLARWDRIRTVRDAVERPDLLCPITIFESLRSNEARAILKNLNVEIPDVPNTMLWASMRDQFGKLDPADVHQQMVWILKQTRSLASLTPLVERLPLSLQPAALAIQVRRADHERLVEAVHTPLHEAMSWA</sequence>
<dbReference type="Proteomes" id="UP000593970">
    <property type="component" value="Plasmid pUW774mp"/>
</dbReference>
<proteinExistence type="predicted"/>
<dbReference type="AlphaFoldDB" id="A0AA92K6S4"/>
<keyword evidence="1" id="KW-0614">Plasmid</keyword>
<protein>
    <submittedName>
        <fullName evidence="1">Sce7726 family protein</fullName>
    </submittedName>
</protein>
<organism evidence="1 2">
    <name type="scientific">Ralstonia solanacearum</name>
    <name type="common">Pseudomonas solanacearum</name>
    <dbReference type="NCBI Taxonomy" id="305"/>
    <lineage>
        <taxon>Bacteria</taxon>
        <taxon>Pseudomonadati</taxon>
        <taxon>Pseudomonadota</taxon>
        <taxon>Betaproteobacteria</taxon>
        <taxon>Burkholderiales</taxon>
        <taxon>Burkholderiaceae</taxon>
        <taxon>Ralstonia</taxon>
        <taxon>Ralstonia solanacearum species complex</taxon>
    </lineage>
</organism>
<evidence type="ECO:0000313" key="2">
    <source>
        <dbReference type="Proteomes" id="UP000593970"/>
    </source>
</evidence>
<dbReference type="NCBIfam" id="NF033832">
    <property type="entry name" value="sce7726_fam"/>
    <property type="match status" value="1"/>
</dbReference>
<reference evidence="2" key="1">
    <citation type="submission" date="2020-04" db="EMBL/GenBank/DDBJ databases">
        <title>Ralstonia solanacearum UW576, UW763, UW773, and UW774.</title>
        <authorList>
            <person name="Steidl O."/>
            <person name="Truchon A."/>
            <person name="Allen C."/>
        </authorList>
    </citation>
    <scope>NUCLEOTIDE SEQUENCE [LARGE SCALE GENOMIC DNA]</scope>
    <source>
        <strain evidence="2">UW774</strain>
        <plasmid evidence="2">pUW774mp</plasmid>
    </source>
</reference>
<dbReference type="EMBL" id="CP051170">
    <property type="protein sequence ID" value="QOK99461.1"/>
    <property type="molecule type" value="Genomic_DNA"/>
</dbReference>
<gene>
    <name evidence="1" type="ORF">HF909_24470</name>
</gene>